<feature type="compositionally biased region" description="Acidic residues" evidence="1">
    <location>
        <begin position="57"/>
        <end position="66"/>
    </location>
</feature>
<dbReference type="AlphaFoldDB" id="A0A0P0ZA66"/>
<evidence type="ECO:0000256" key="1">
    <source>
        <dbReference type="SAM" id="MobiDB-lite"/>
    </source>
</evidence>
<feature type="transmembrane region" description="Helical" evidence="2">
    <location>
        <begin position="16"/>
        <end position="34"/>
    </location>
</feature>
<evidence type="ECO:0000256" key="2">
    <source>
        <dbReference type="SAM" id="Phobius"/>
    </source>
</evidence>
<sequence length="66" mass="7115">MAPRMGPSFEKGRRRAIIWPLVVVIAAIAIYFLFVDSPGDQTPSDEPLQPATQGDGGETEDGQGEQ</sequence>
<keyword evidence="2" id="KW-0472">Membrane</keyword>
<accession>A0A0P0ZA66</accession>
<evidence type="ECO:0000313" key="3">
    <source>
        <dbReference type="EMBL" id="BAT30810.1"/>
    </source>
</evidence>
<keyword evidence="2" id="KW-1133">Transmembrane helix</keyword>
<dbReference type="OrthoDB" id="9920461at2"/>
<dbReference type="EMBL" id="LC066395">
    <property type="protein sequence ID" value="BAT30810.1"/>
    <property type="molecule type" value="Genomic_DNA"/>
</dbReference>
<reference evidence="3" key="1">
    <citation type="journal article" date="2015" name="Proc. Natl. Acad. Sci. U.S.A.">
        <title>Bacterial clade with the ribosomal RNA operon on a small plasmid rather than the chromosome.</title>
        <authorList>
            <person name="Anda M."/>
            <person name="Ohtsubo Y."/>
            <person name="Okubo T."/>
            <person name="Sugawara M."/>
            <person name="Nagata Y."/>
            <person name="Tsuda M."/>
            <person name="Minamisawa K."/>
            <person name="Mitsui H."/>
        </authorList>
    </citation>
    <scope>NUCLEOTIDE SEQUENCE</scope>
    <source>
        <strain evidence="3">DSM 15513</strain>
    </source>
</reference>
<dbReference type="RefSeq" id="WP_148227556.1">
    <property type="nucleotide sequence ID" value="NZ_BBWO01000012.1"/>
</dbReference>
<organism evidence="3">
    <name type="scientific">Fulvimarina pelagi</name>
    <dbReference type="NCBI Taxonomy" id="217511"/>
    <lineage>
        <taxon>Bacteria</taxon>
        <taxon>Pseudomonadati</taxon>
        <taxon>Pseudomonadota</taxon>
        <taxon>Alphaproteobacteria</taxon>
        <taxon>Hyphomicrobiales</taxon>
        <taxon>Aurantimonadaceae</taxon>
        <taxon>Fulvimarina</taxon>
    </lineage>
</organism>
<protein>
    <submittedName>
        <fullName evidence="3">Uncharacterized protein</fullName>
    </submittedName>
</protein>
<keyword evidence="2" id="KW-0812">Transmembrane</keyword>
<proteinExistence type="predicted"/>
<feature type="region of interest" description="Disordered" evidence="1">
    <location>
        <begin position="39"/>
        <end position="66"/>
    </location>
</feature>
<name>A0A0P0ZA66_9HYPH</name>